<dbReference type="SUPFAM" id="SSF52833">
    <property type="entry name" value="Thioredoxin-like"/>
    <property type="match status" value="1"/>
</dbReference>
<reference evidence="6 7" key="1">
    <citation type="journal article" date="2016" name="DNA Res.">
        <title>The draft genome of MD-2 pineapple using hybrid error correction of long reads.</title>
        <authorList>
            <person name="Redwan R.M."/>
            <person name="Saidin A."/>
            <person name="Kumar S.V."/>
        </authorList>
    </citation>
    <scope>NUCLEOTIDE SEQUENCE [LARGE SCALE GENOMIC DNA]</scope>
    <source>
        <strain evidence="7">cv. MD2</strain>
        <tissue evidence="6">Leaf</tissue>
    </source>
</reference>
<evidence type="ECO:0000256" key="1">
    <source>
        <dbReference type="ARBA" id="ARBA00022448"/>
    </source>
</evidence>
<protein>
    <submittedName>
        <fullName evidence="6">Thioredoxin O1, mitochondrial</fullName>
    </submittedName>
</protein>
<dbReference type="Proteomes" id="UP000092600">
    <property type="component" value="Unassembled WGS sequence"/>
</dbReference>
<evidence type="ECO:0000256" key="2">
    <source>
        <dbReference type="ARBA" id="ARBA00022982"/>
    </source>
</evidence>
<dbReference type="InterPro" id="IPR050620">
    <property type="entry name" value="Thioredoxin_H-type-like"/>
</dbReference>
<evidence type="ECO:0000256" key="3">
    <source>
        <dbReference type="ARBA" id="ARBA00023157"/>
    </source>
</evidence>
<dbReference type="Gene3D" id="3.40.30.10">
    <property type="entry name" value="Glutaredoxin"/>
    <property type="match status" value="1"/>
</dbReference>
<organism evidence="6 7">
    <name type="scientific">Ananas comosus</name>
    <name type="common">Pineapple</name>
    <name type="synonym">Ananas ananas</name>
    <dbReference type="NCBI Taxonomy" id="4615"/>
    <lineage>
        <taxon>Eukaryota</taxon>
        <taxon>Viridiplantae</taxon>
        <taxon>Streptophyta</taxon>
        <taxon>Embryophyta</taxon>
        <taxon>Tracheophyta</taxon>
        <taxon>Spermatophyta</taxon>
        <taxon>Magnoliopsida</taxon>
        <taxon>Liliopsida</taxon>
        <taxon>Poales</taxon>
        <taxon>Bromeliaceae</taxon>
        <taxon>Bromelioideae</taxon>
        <taxon>Ananas</taxon>
    </lineage>
</organism>
<comment type="caution">
    <text evidence="6">The sequence shown here is derived from an EMBL/GenBank/DDBJ whole genome shotgun (WGS) entry which is preliminary data.</text>
</comment>
<dbReference type="AlphaFoldDB" id="A0A199V297"/>
<dbReference type="FunFam" id="3.40.30.10:FF:000245">
    <property type="entry name" value="Thioredoxin"/>
    <property type="match status" value="1"/>
</dbReference>
<dbReference type="PANTHER" id="PTHR10438">
    <property type="entry name" value="THIOREDOXIN"/>
    <property type="match status" value="1"/>
</dbReference>
<dbReference type="Pfam" id="PF00085">
    <property type="entry name" value="Thioredoxin"/>
    <property type="match status" value="1"/>
</dbReference>
<name>A0A199V297_ANACO</name>
<evidence type="ECO:0000256" key="4">
    <source>
        <dbReference type="ARBA" id="ARBA00023284"/>
    </source>
</evidence>
<keyword evidence="2" id="KW-0249">Electron transport</keyword>
<keyword evidence="4" id="KW-0676">Redox-active center</keyword>
<dbReference type="InterPro" id="IPR036249">
    <property type="entry name" value="Thioredoxin-like_sf"/>
</dbReference>
<evidence type="ECO:0000259" key="5">
    <source>
        <dbReference type="PROSITE" id="PS51352"/>
    </source>
</evidence>
<dbReference type="STRING" id="4615.A0A199V297"/>
<dbReference type="InterPro" id="IPR013766">
    <property type="entry name" value="Thioredoxin_domain"/>
</dbReference>
<sequence>MARRLPRLLLLHRHRHHLPETLTLTLTLTPPPPLSSPSPPPTPPPLRRIFTSSAASLLLPSRSFSAAPGGSGLVLVKSAEEFKDSMKKVQDEKFPAIFYFTAVWCPPCKYLSPVVEKMSGMYPHVTTYKVDIDQEGIDSVIGPLGISSVPTLHFFQNGQKASEIIGADVRQLETTMEKLYK</sequence>
<feature type="domain" description="Thioredoxin" evidence="5">
    <location>
        <begin position="55"/>
        <end position="181"/>
    </location>
</feature>
<keyword evidence="1" id="KW-0813">Transport</keyword>
<keyword evidence="3" id="KW-1015">Disulfide bond</keyword>
<dbReference type="CDD" id="cd02947">
    <property type="entry name" value="TRX_family"/>
    <property type="match status" value="1"/>
</dbReference>
<dbReference type="PROSITE" id="PS51352">
    <property type="entry name" value="THIOREDOXIN_2"/>
    <property type="match status" value="1"/>
</dbReference>
<dbReference type="EMBL" id="LSRQ01003588">
    <property type="protein sequence ID" value="OAY71174.1"/>
    <property type="molecule type" value="Genomic_DNA"/>
</dbReference>
<evidence type="ECO:0000313" key="6">
    <source>
        <dbReference type="EMBL" id="OAY71174.1"/>
    </source>
</evidence>
<accession>A0A199V297</accession>
<evidence type="ECO:0000313" key="7">
    <source>
        <dbReference type="Proteomes" id="UP000092600"/>
    </source>
</evidence>
<proteinExistence type="predicted"/>
<gene>
    <name evidence="6" type="ORF">ACMD2_09243</name>
</gene>
<dbReference type="PANTHER" id="PTHR10438:SF405">
    <property type="entry name" value="THIOREDOXIN DOMAIN-CONTAINING PROTEIN"/>
    <property type="match status" value="1"/>
</dbReference>